<gene>
    <name evidence="2" type="ORF">PENTCL1PPCAC_23851</name>
</gene>
<evidence type="ECO:0000313" key="3">
    <source>
        <dbReference type="Proteomes" id="UP001432027"/>
    </source>
</evidence>
<keyword evidence="3" id="KW-1185">Reference proteome</keyword>
<sequence length="117" mass="13622">EEIEIKDVIYEDFLDLLQLIYPGDVEITNRTVLHIMKLADQFQMEGVMKQAEKFLIRSNEFKNNLNLADQYRLARLKDHCLQSITTSQEVFELCKSPVYATFSLEMKGAICDRLSTI</sequence>
<dbReference type="InterPro" id="IPR000210">
    <property type="entry name" value="BTB/POZ_dom"/>
</dbReference>
<dbReference type="InterPro" id="IPR011333">
    <property type="entry name" value="SKP1/BTB/POZ_sf"/>
</dbReference>
<dbReference type="Gene3D" id="3.30.710.10">
    <property type="entry name" value="Potassium Channel Kv1.1, Chain A"/>
    <property type="match status" value="1"/>
</dbReference>
<evidence type="ECO:0000259" key="1">
    <source>
        <dbReference type="Pfam" id="PF00651"/>
    </source>
</evidence>
<reference evidence="2" key="1">
    <citation type="submission" date="2023-10" db="EMBL/GenBank/DDBJ databases">
        <title>Genome assembly of Pristionchus species.</title>
        <authorList>
            <person name="Yoshida K."/>
            <person name="Sommer R.J."/>
        </authorList>
    </citation>
    <scope>NUCLEOTIDE SEQUENCE</scope>
    <source>
        <strain evidence="2">RS0144</strain>
    </source>
</reference>
<protein>
    <recommendedName>
        <fullName evidence="1">BTB domain-containing protein</fullName>
    </recommendedName>
</protein>
<dbReference type="PANTHER" id="PTHR22744">
    <property type="entry name" value="HELIX LOOP HELIX PROTEIN 21-RELATED"/>
    <property type="match status" value="1"/>
</dbReference>
<proteinExistence type="predicted"/>
<evidence type="ECO:0000313" key="2">
    <source>
        <dbReference type="EMBL" id="GMT01677.1"/>
    </source>
</evidence>
<organism evidence="2 3">
    <name type="scientific">Pristionchus entomophagus</name>
    <dbReference type="NCBI Taxonomy" id="358040"/>
    <lineage>
        <taxon>Eukaryota</taxon>
        <taxon>Metazoa</taxon>
        <taxon>Ecdysozoa</taxon>
        <taxon>Nematoda</taxon>
        <taxon>Chromadorea</taxon>
        <taxon>Rhabditida</taxon>
        <taxon>Rhabditina</taxon>
        <taxon>Diplogasteromorpha</taxon>
        <taxon>Diplogasteroidea</taxon>
        <taxon>Neodiplogasteridae</taxon>
        <taxon>Pristionchus</taxon>
    </lineage>
</organism>
<feature type="non-terminal residue" evidence="2">
    <location>
        <position position="1"/>
    </location>
</feature>
<dbReference type="EMBL" id="BTSX01000005">
    <property type="protein sequence ID" value="GMT01677.1"/>
    <property type="molecule type" value="Genomic_DNA"/>
</dbReference>
<accession>A0AAV5U5M3</accession>
<dbReference type="SUPFAM" id="SSF54695">
    <property type="entry name" value="POZ domain"/>
    <property type="match status" value="1"/>
</dbReference>
<dbReference type="Proteomes" id="UP001432027">
    <property type="component" value="Unassembled WGS sequence"/>
</dbReference>
<name>A0AAV5U5M3_9BILA</name>
<dbReference type="Pfam" id="PF00651">
    <property type="entry name" value="BTB"/>
    <property type="match status" value="1"/>
</dbReference>
<comment type="caution">
    <text evidence="2">The sequence shown here is derived from an EMBL/GenBank/DDBJ whole genome shotgun (WGS) entry which is preliminary data.</text>
</comment>
<feature type="domain" description="BTB" evidence="1">
    <location>
        <begin position="2"/>
        <end position="58"/>
    </location>
</feature>
<dbReference type="AlphaFoldDB" id="A0AAV5U5M3"/>
<dbReference type="PANTHER" id="PTHR22744:SF14">
    <property type="entry name" value="BTB DOMAIN-CONTAINING PROTEIN-RELATED"/>
    <property type="match status" value="1"/>
</dbReference>